<evidence type="ECO:0000313" key="2">
    <source>
        <dbReference type="EMBL" id="KAK8056572.1"/>
    </source>
</evidence>
<accession>A0ABR1UD18</accession>
<organism evidence="2 3">
    <name type="scientific">Apiospora rasikravindrae</name>
    <dbReference type="NCBI Taxonomy" id="990691"/>
    <lineage>
        <taxon>Eukaryota</taxon>
        <taxon>Fungi</taxon>
        <taxon>Dikarya</taxon>
        <taxon>Ascomycota</taxon>
        <taxon>Pezizomycotina</taxon>
        <taxon>Sordariomycetes</taxon>
        <taxon>Xylariomycetidae</taxon>
        <taxon>Amphisphaeriales</taxon>
        <taxon>Apiosporaceae</taxon>
        <taxon>Apiospora</taxon>
    </lineage>
</organism>
<feature type="compositionally biased region" description="Polar residues" evidence="1">
    <location>
        <begin position="1"/>
        <end position="17"/>
    </location>
</feature>
<proteinExistence type="predicted"/>
<dbReference type="EMBL" id="JAQQWK010000001">
    <property type="protein sequence ID" value="KAK8056572.1"/>
    <property type="molecule type" value="Genomic_DNA"/>
</dbReference>
<name>A0ABR1UD18_9PEZI</name>
<keyword evidence="3" id="KW-1185">Reference proteome</keyword>
<feature type="region of interest" description="Disordered" evidence="1">
    <location>
        <begin position="1"/>
        <end position="53"/>
    </location>
</feature>
<gene>
    <name evidence="2" type="ORF">PG993_001799</name>
</gene>
<reference evidence="2 3" key="1">
    <citation type="submission" date="2023-01" db="EMBL/GenBank/DDBJ databases">
        <title>Analysis of 21 Apiospora genomes using comparative genomics revels a genus with tremendous synthesis potential of carbohydrate active enzymes and secondary metabolites.</title>
        <authorList>
            <person name="Sorensen T."/>
        </authorList>
    </citation>
    <scope>NUCLEOTIDE SEQUENCE [LARGE SCALE GENOMIC DNA]</scope>
    <source>
        <strain evidence="2 3">CBS 33761</strain>
    </source>
</reference>
<sequence>MNAQDTTRNHPPNQRILSPSRERQWHFRFSTPGRGPRRLHIPGSNQPIPPIGQQQTLGSVEYQQSPSTRHPTPCQDFGDVEDTSMHPGGDEEEKALFKDGSQATVRVSLPYSNKTSMALLRFRPDDAGVCSHDSAMEEVVPRITYGNAEYERMEEVMMMSMGYHPPALWGRHYHHVLDRLPIDSIPPSGPSMKPKRLIWGHSPLRMVTSVDDLPRC</sequence>
<evidence type="ECO:0000256" key="1">
    <source>
        <dbReference type="SAM" id="MobiDB-lite"/>
    </source>
</evidence>
<dbReference type="Proteomes" id="UP001444661">
    <property type="component" value="Unassembled WGS sequence"/>
</dbReference>
<evidence type="ECO:0000313" key="3">
    <source>
        <dbReference type="Proteomes" id="UP001444661"/>
    </source>
</evidence>
<feature type="region of interest" description="Disordered" evidence="1">
    <location>
        <begin position="59"/>
        <end position="78"/>
    </location>
</feature>
<protein>
    <submittedName>
        <fullName evidence="2">Uncharacterized protein</fullName>
    </submittedName>
</protein>
<feature type="compositionally biased region" description="Polar residues" evidence="1">
    <location>
        <begin position="59"/>
        <end position="70"/>
    </location>
</feature>
<comment type="caution">
    <text evidence="2">The sequence shown here is derived from an EMBL/GenBank/DDBJ whole genome shotgun (WGS) entry which is preliminary data.</text>
</comment>